<dbReference type="Proteomes" id="UP000596661">
    <property type="component" value="Chromosome 6"/>
</dbReference>
<reference evidence="1" key="2">
    <citation type="submission" date="2021-03" db="UniProtKB">
        <authorList>
            <consortium name="EnsemblPlants"/>
        </authorList>
    </citation>
    <scope>IDENTIFICATION</scope>
</reference>
<accession>A0A803PTB9</accession>
<protein>
    <submittedName>
        <fullName evidence="1">Uncharacterized protein</fullName>
    </submittedName>
</protein>
<dbReference type="AlphaFoldDB" id="A0A803PTB9"/>
<dbReference type="EMBL" id="UZAU01000594">
    <property type="status" value="NOT_ANNOTATED_CDS"/>
    <property type="molecule type" value="Genomic_DNA"/>
</dbReference>
<dbReference type="Gramene" id="evm.model.06.1159">
    <property type="protein sequence ID" value="cds.evm.model.06.1159"/>
    <property type="gene ID" value="evm.TU.06.1159"/>
</dbReference>
<sequence>MAISENNTMTLQGAEITYLVFILAFGRRDNECISLMVARVSVWHGVHRTRSENKETEREGLPWSILRREKREERRWFWPVMGGCGWLCTERGCAYCV</sequence>
<proteinExistence type="predicted"/>
<reference evidence="1" key="1">
    <citation type="submission" date="2018-11" db="EMBL/GenBank/DDBJ databases">
        <authorList>
            <person name="Grassa J C."/>
        </authorList>
    </citation>
    <scope>NUCLEOTIDE SEQUENCE [LARGE SCALE GENOMIC DNA]</scope>
</reference>
<name>A0A803PTB9_CANSA</name>
<dbReference type="EnsemblPlants" id="evm.model.06.1159">
    <property type="protein sequence ID" value="cds.evm.model.06.1159"/>
    <property type="gene ID" value="evm.TU.06.1159"/>
</dbReference>
<keyword evidence="2" id="KW-1185">Reference proteome</keyword>
<organism evidence="1 2">
    <name type="scientific">Cannabis sativa</name>
    <name type="common">Hemp</name>
    <name type="synonym">Marijuana</name>
    <dbReference type="NCBI Taxonomy" id="3483"/>
    <lineage>
        <taxon>Eukaryota</taxon>
        <taxon>Viridiplantae</taxon>
        <taxon>Streptophyta</taxon>
        <taxon>Embryophyta</taxon>
        <taxon>Tracheophyta</taxon>
        <taxon>Spermatophyta</taxon>
        <taxon>Magnoliopsida</taxon>
        <taxon>eudicotyledons</taxon>
        <taxon>Gunneridae</taxon>
        <taxon>Pentapetalae</taxon>
        <taxon>rosids</taxon>
        <taxon>fabids</taxon>
        <taxon>Rosales</taxon>
        <taxon>Cannabaceae</taxon>
        <taxon>Cannabis</taxon>
    </lineage>
</organism>
<evidence type="ECO:0000313" key="1">
    <source>
        <dbReference type="EnsemblPlants" id="cds.evm.model.06.1159"/>
    </source>
</evidence>
<evidence type="ECO:0000313" key="2">
    <source>
        <dbReference type="Proteomes" id="UP000596661"/>
    </source>
</evidence>